<feature type="binding site" evidence="3">
    <location>
        <position position="134"/>
    </location>
    <ligand>
        <name>substrate</name>
    </ligand>
</feature>
<gene>
    <name evidence="5" type="ORF">DSCW_44190</name>
</gene>
<protein>
    <submittedName>
        <fullName evidence="5">Sucrose phosphorylase</fullName>
    </submittedName>
</protein>
<evidence type="ECO:0000259" key="4">
    <source>
        <dbReference type="SMART" id="SM00642"/>
    </source>
</evidence>
<dbReference type="Pfam" id="PF00128">
    <property type="entry name" value="Alpha-amylase"/>
    <property type="match status" value="1"/>
</dbReference>
<dbReference type="Gene3D" id="3.90.400.10">
    <property type="entry name" value="Oligo-1,6-glucosidase, Domain 2"/>
    <property type="match status" value="1"/>
</dbReference>
<accession>A0A5K7Z4Q6</accession>
<dbReference type="InterPro" id="IPR017853">
    <property type="entry name" value="GH"/>
</dbReference>
<evidence type="ECO:0000256" key="3">
    <source>
        <dbReference type="PIRSR" id="PIRSR003059-2"/>
    </source>
</evidence>
<dbReference type="Proteomes" id="UP000427769">
    <property type="component" value="Chromosome"/>
</dbReference>
<name>A0A5K7Z4Q6_9BACT</name>
<dbReference type="PANTHER" id="PTHR38784">
    <property type="entry name" value="SUCROSE PHOSPHORYLASE"/>
    <property type="match status" value="1"/>
</dbReference>
<dbReference type="Gene3D" id="2.60.40.1180">
    <property type="entry name" value="Golgi alpha-mannosidase II"/>
    <property type="match status" value="1"/>
</dbReference>
<dbReference type="EMBL" id="AP021875">
    <property type="protein sequence ID" value="BBO77002.1"/>
    <property type="molecule type" value="Genomic_DNA"/>
</dbReference>
<keyword evidence="6" id="KW-1185">Reference proteome</keyword>
<sequence>MTSTERIQDLLNRIYGPEKGRQVHDRLMPLIEGFDKKPGRNASRFVQGEMVLITYGDTLRHPGEKPLATFHRFARRFLKDAVSSVHFLPFFPYSSDDGFSVKDFFRIDETLGDWNDVARIGEDFKLMFDFVINHFSAESQWFQNYLEDRPGFEHFAIEVDPAEDLSAVTRPRSLPLLTPFTKRDGRRVHLWTTFSADQIDFNYASLDVLEKMVQALLFYVEKGATILRLDAIAYLWKTVGTTCIHLPQTHDMVRLFRQILDIAAPEVMLITETNVPHEENISYFGSGRDEAQMVYNFTLPPLLLYTFVKQDATILTRWARGLNLPSPETVFFNFTASHDGIGVRPLEGILPAEEIDLLVKAVTANGGQVSCKDNPDGSQSPYELNITYMDAILADERSDKTDKFLASQALQYSLPGVPATYIHSLLGSRNWHTGVRKTGRARSINREKLNLERVLEELDDPASFRSRVFFPYLQMIGTWRRQPAFHPQAAFEVLDAGAGLFAIRRTGGGQTIHAVTNVSARPVTLDIERLRITRSGRDLVSGNRIDSATLVLAPYRFAWLEAP</sequence>
<dbReference type="InterPro" id="IPR033746">
    <property type="entry name" value="GGa_phosphorylase"/>
</dbReference>
<feature type="binding site" evidence="3">
    <location>
        <position position="96"/>
    </location>
    <ligand>
        <name>substrate</name>
    </ligand>
</feature>
<dbReference type="GO" id="GO:0016757">
    <property type="term" value="F:glycosyltransferase activity"/>
    <property type="evidence" value="ECO:0007669"/>
    <property type="project" value="UniProtKB-KW"/>
</dbReference>
<evidence type="ECO:0000313" key="5">
    <source>
        <dbReference type="EMBL" id="BBO77002.1"/>
    </source>
</evidence>
<dbReference type="GO" id="GO:0005975">
    <property type="term" value="P:carbohydrate metabolic process"/>
    <property type="evidence" value="ECO:0007669"/>
    <property type="project" value="InterPro"/>
</dbReference>
<dbReference type="InterPro" id="IPR045857">
    <property type="entry name" value="O16G_dom_2"/>
</dbReference>
<feature type="binding site" evidence="3">
    <location>
        <position position="442"/>
    </location>
    <ligand>
        <name>substrate</name>
    </ligand>
</feature>
<feature type="binding site" evidence="3">
    <location>
        <begin position="228"/>
        <end position="230"/>
    </location>
    <ligand>
        <name>substrate</name>
    </ligand>
</feature>
<dbReference type="PANTHER" id="PTHR38784:SF1">
    <property type="entry name" value="SUCROSE PHOSPHORYLASE"/>
    <property type="match status" value="1"/>
</dbReference>
<keyword evidence="1" id="KW-0328">Glycosyltransferase</keyword>
<feature type="binding site" evidence="3">
    <location>
        <begin position="338"/>
        <end position="339"/>
    </location>
    <ligand>
        <name>substrate</name>
    </ligand>
</feature>
<dbReference type="InterPro" id="IPR016377">
    <property type="entry name" value="Sucrose_GGa_phosphorylase-rel"/>
</dbReference>
<dbReference type="SMART" id="SM00642">
    <property type="entry name" value="Aamy"/>
    <property type="match status" value="1"/>
</dbReference>
<evidence type="ECO:0000313" key="6">
    <source>
        <dbReference type="Proteomes" id="UP000427769"/>
    </source>
</evidence>
<dbReference type="SUPFAM" id="SSF51445">
    <property type="entry name" value="(Trans)glycosidases"/>
    <property type="match status" value="1"/>
</dbReference>
<dbReference type="AlphaFoldDB" id="A0A5K7Z4Q6"/>
<proteinExistence type="predicted"/>
<dbReference type="Gene3D" id="3.20.20.80">
    <property type="entry name" value="Glycosidases"/>
    <property type="match status" value="1"/>
</dbReference>
<reference evidence="5 6" key="1">
    <citation type="submission" date="2019-11" db="EMBL/GenBank/DDBJ databases">
        <title>Comparative genomics of hydrocarbon-degrading Desulfosarcina strains.</title>
        <authorList>
            <person name="Watanabe M."/>
            <person name="Kojima H."/>
            <person name="Fukui M."/>
        </authorList>
    </citation>
    <scope>NUCLEOTIDE SEQUENCE [LARGE SCALE GENOMIC DNA]</scope>
    <source>
        <strain evidence="5 6">PP31</strain>
    </source>
</reference>
<dbReference type="KEGG" id="dwd:DSCW_44190"/>
<evidence type="ECO:0000256" key="2">
    <source>
        <dbReference type="ARBA" id="ARBA00022679"/>
    </source>
</evidence>
<evidence type="ECO:0000256" key="1">
    <source>
        <dbReference type="ARBA" id="ARBA00022676"/>
    </source>
</evidence>
<dbReference type="InterPro" id="IPR006047">
    <property type="entry name" value="GH13_cat_dom"/>
</dbReference>
<dbReference type="InterPro" id="IPR013780">
    <property type="entry name" value="Glyco_hydro_b"/>
</dbReference>
<organism evidence="5 6">
    <name type="scientific">Desulfosarcina widdelii</name>
    <dbReference type="NCBI Taxonomy" id="947919"/>
    <lineage>
        <taxon>Bacteria</taxon>
        <taxon>Pseudomonadati</taxon>
        <taxon>Thermodesulfobacteriota</taxon>
        <taxon>Desulfobacteria</taxon>
        <taxon>Desulfobacterales</taxon>
        <taxon>Desulfosarcinaceae</taxon>
        <taxon>Desulfosarcina</taxon>
    </lineage>
</organism>
<dbReference type="OrthoDB" id="9805159at2"/>
<dbReference type="RefSeq" id="WP_155305792.1">
    <property type="nucleotide sequence ID" value="NZ_AP021875.1"/>
</dbReference>
<feature type="domain" description="Glycosyl hydrolase family 13 catalytic" evidence="4">
    <location>
        <begin position="67"/>
        <end position="453"/>
    </location>
</feature>
<dbReference type="PIRSF" id="PIRSF003059">
    <property type="entry name" value="Sucrose_phosphorylase"/>
    <property type="match status" value="1"/>
</dbReference>
<dbReference type="CDD" id="cd11356">
    <property type="entry name" value="AmyAc_Sucrose_phosphorylase-like_1"/>
    <property type="match status" value="1"/>
</dbReference>
<keyword evidence="2" id="KW-0808">Transferase</keyword>